<reference evidence="3 4" key="2">
    <citation type="submission" date="2018-03" db="EMBL/GenBank/DDBJ databases">
        <title>The ancient ancestry and fast evolution of plastids.</title>
        <authorList>
            <person name="Moore K.R."/>
            <person name="Magnabosco C."/>
            <person name="Momper L."/>
            <person name="Gold D.A."/>
            <person name="Bosak T."/>
            <person name="Fournier G.P."/>
        </authorList>
    </citation>
    <scope>NUCLEOTIDE SEQUENCE [LARGE SCALE GENOMIC DNA]</scope>
    <source>
        <strain evidence="3 4">ULC18</strain>
    </source>
</reference>
<evidence type="ECO:0000313" key="3">
    <source>
        <dbReference type="EMBL" id="PSB26116.1"/>
    </source>
</evidence>
<evidence type="ECO:0000313" key="4">
    <source>
        <dbReference type="Proteomes" id="UP000239576"/>
    </source>
</evidence>
<dbReference type="Gene3D" id="2.160.20.80">
    <property type="entry name" value="E3 ubiquitin-protein ligase SopA"/>
    <property type="match status" value="1"/>
</dbReference>
<organism evidence="3 4">
    <name type="scientific">Stenomitos frigidus ULC18</name>
    <dbReference type="NCBI Taxonomy" id="2107698"/>
    <lineage>
        <taxon>Bacteria</taxon>
        <taxon>Bacillati</taxon>
        <taxon>Cyanobacteriota</taxon>
        <taxon>Cyanophyceae</taxon>
        <taxon>Leptolyngbyales</taxon>
        <taxon>Leptolyngbyaceae</taxon>
        <taxon>Stenomitos</taxon>
    </lineage>
</organism>
<dbReference type="SUPFAM" id="SSF141571">
    <property type="entry name" value="Pentapeptide repeat-like"/>
    <property type="match status" value="1"/>
</dbReference>
<feature type="transmembrane region" description="Helical" evidence="2">
    <location>
        <begin position="123"/>
        <end position="141"/>
    </location>
</feature>
<keyword evidence="4" id="KW-1185">Reference proteome</keyword>
<evidence type="ECO:0008006" key="5">
    <source>
        <dbReference type="Google" id="ProtNLM"/>
    </source>
</evidence>
<feature type="transmembrane region" description="Helical" evidence="2">
    <location>
        <begin position="60"/>
        <end position="79"/>
    </location>
</feature>
<dbReference type="RefSeq" id="WP_106258244.1">
    <property type="nucleotide sequence ID" value="NZ_CAWNSW010000138.1"/>
</dbReference>
<proteinExistence type="predicted"/>
<protein>
    <recommendedName>
        <fullName evidence="5">Pentapeptide repeat-containing protein</fullName>
    </recommendedName>
</protein>
<feature type="compositionally biased region" description="Low complexity" evidence="1">
    <location>
        <begin position="414"/>
        <end position="435"/>
    </location>
</feature>
<evidence type="ECO:0000256" key="2">
    <source>
        <dbReference type="SAM" id="Phobius"/>
    </source>
</evidence>
<keyword evidence="2" id="KW-0812">Transmembrane</keyword>
<feature type="region of interest" description="Disordered" evidence="1">
    <location>
        <begin position="408"/>
        <end position="435"/>
    </location>
</feature>
<dbReference type="EMBL" id="PVWK01000114">
    <property type="protein sequence ID" value="PSB26116.1"/>
    <property type="molecule type" value="Genomic_DNA"/>
</dbReference>
<feature type="region of interest" description="Disordered" evidence="1">
    <location>
        <begin position="1"/>
        <end position="20"/>
    </location>
</feature>
<keyword evidence="2" id="KW-0472">Membrane</keyword>
<dbReference type="InterPro" id="IPR001646">
    <property type="entry name" value="5peptide_repeat"/>
</dbReference>
<dbReference type="PANTHER" id="PTHR14136:SF17">
    <property type="entry name" value="BTB_POZ DOMAIN-CONTAINING PROTEIN KCTD9"/>
    <property type="match status" value="1"/>
</dbReference>
<keyword evidence="2" id="KW-1133">Transmembrane helix</keyword>
<dbReference type="AlphaFoldDB" id="A0A2T1E029"/>
<name>A0A2T1E029_9CYAN</name>
<reference evidence="4" key="1">
    <citation type="submission" date="2018-02" db="EMBL/GenBank/DDBJ databases">
        <authorList>
            <person name="Moore K."/>
            <person name="Momper L."/>
        </authorList>
    </citation>
    <scope>NUCLEOTIDE SEQUENCE [LARGE SCALE GENOMIC DNA]</scope>
    <source>
        <strain evidence="4">ULC18</strain>
    </source>
</reference>
<dbReference type="InterPro" id="IPR051082">
    <property type="entry name" value="Pentapeptide-BTB/POZ_domain"/>
</dbReference>
<evidence type="ECO:0000256" key="1">
    <source>
        <dbReference type="SAM" id="MobiDB-lite"/>
    </source>
</evidence>
<gene>
    <name evidence="3" type="ORF">C7B82_20725</name>
</gene>
<accession>A0A2T1E029</accession>
<comment type="caution">
    <text evidence="3">The sequence shown here is derived from an EMBL/GenBank/DDBJ whole genome shotgun (WGS) entry which is preliminary data.</text>
</comment>
<feature type="compositionally biased region" description="Basic and acidic residues" evidence="1">
    <location>
        <begin position="1"/>
        <end position="13"/>
    </location>
</feature>
<dbReference type="PANTHER" id="PTHR14136">
    <property type="entry name" value="BTB_POZ DOMAIN-CONTAINING PROTEIN KCTD9"/>
    <property type="match status" value="1"/>
</dbReference>
<sequence>MRQVLKRDEKPTRPVDPAQPTLQQTVSLYEISTTLDVSARNQQHRRNSGRMLKALMQKPLLSTIGSVVVVLVLLGIWKIPQWQVAPLQKQIDALQASGKPADPEKIAPLEKSRLDAENTSRTVLVQGVGGLLVFATIFISWRNLRATQEKQVADRFSKAVEQLGSDNIHARLGGIYALEQIAKDAEEKYYWQVMETLTSYVRERSPWPPKATKTHSSFVQVALEAMANNETQSDEKIPPLAIDVQAVMTVLERRRHTYRHPLERRPLDLYKADLRQLKLPPKAQLNQANLAGTNLQGADLLMANLQGANLMMANLQGANLMMANLQGTKLTLANLQKALLHRANLQKAVLWGANLHEANLWEANLRETKFKNPPNHLTVFGVQEAVGLTWKQLNVVASYRRALLPDYLPPKPPQAETAQSATQATESVQAEGETE</sequence>
<dbReference type="Proteomes" id="UP000239576">
    <property type="component" value="Unassembled WGS sequence"/>
</dbReference>
<dbReference type="Pfam" id="PF00805">
    <property type="entry name" value="Pentapeptide"/>
    <property type="match status" value="2"/>
</dbReference>
<dbReference type="OrthoDB" id="528527at2"/>